<evidence type="ECO:0000313" key="2">
    <source>
        <dbReference type="Proteomes" id="UP000250078"/>
    </source>
</evidence>
<dbReference type="EMBL" id="KV748255">
    <property type="protein sequence ID" value="OCK87738.1"/>
    <property type="molecule type" value="Genomic_DNA"/>
</dbReference>
<protein>
    <submittedName>
        <fullName evidence="1">Uncharacterized protein</fullName>
    </submittedName>
</protein>
<sequence length="119" mass="13293">MVESSADPVTRIACFKFLPTVTPEQKGNRTRAFLDLYAQHTDLILGMPKGGKPVHTPLALTGVKRESGWDAGFIVTFKNDAARKAFDAEPGHDTLKKETDPLLEQVFVYDFIEEKNLGW</sequence>
<dbReference type="Proteomes" id="UP000250078">
    <property type="component" value="Unassembled WGS sequence"/>
</dbReference>
<reference evidence="1 2" key="1">
    <citation type="journal article" date="2016" name="Nat. Commun.">
        <title>Ectomycorrhizal ecology is imprinted in the genome of the dominant symbiotic fungus Cenococcum geophilum.</title>
        <authorList>
            <consortium name="DOE Joint Genome Institute"/>
            <person name="Peter M."/>
            <person name="Kohler A."/>
            <person name="Ohm R.A."/>
            <person name="Kuo A."/>
            <person name="Krutzmann J."/>
            <person name="Morin E."/>
            <person name="Arend M."/>
            <person name="Barry K.W."/>
            <person name="Binder M."/>
            <person name="Choi C."/>
            <person name="Clum A."/>
            <person name="Copeland A."/>
            <person name="Grisel N."/>
            <person name="Haridas S."/>
            <person name="Kipfer T."/>
            <person name="LaButti K."/>
            <person name="Lindquist E."/>
            <person name="Lipzen A."/>
            <person name="Maire R."/>
            <person name="Meier B."/>
            <person name="Mihaltcheva S."/>
            <person name="Molinier V."/>
            <person name="Murat C."/>
            <person name="Poggeler S."/>
            <person name="Quandt C.A."/>
            <person name="Sperisen C."/>
            <person name="Tritt A."/>
            <person name="Tisserant E."/>
            <person name="Crous P.W."/>
            <person name="Henrissat B."/>
            <person name="Nehls U."/>
            <person name="Egli S."/>
            <person name="Spatafora J.W."/>
            <person name="Grigoriev I.V."/>
            <person name="Martin F.M."/>
        </authorList>
    </citation>
    <scope>NUCLEOTIDE SEQUENCE [LARGE SCALE GENOMIC DNA]</scope>
    <source>
        <strain evidence="1 2">1.58</strain>
    </source>
</reference>
<proteinExistence type="predicted"/>
<evidence type="ECO:0000313" key="1">
    <source>
        <dbReference type="EMBL" id="OCK87738.1"/>
    </source>
</evidence>
<organism evidence="1 2">
    <name type="scientific">Cenococcum geophilum 1.58</name>
    <dbReference type="NCBI Taxonomy" id="794803"/>
    <lineage>
        <taxon>Eukaryota</taxon>
        <taxon>Fungi</taxon>
        <taxon>Dikarya</taxon>
        <taxon>Ascomycota</taxon>
        <taxon>Pezizomycotina</taxon>
        <taxon>Dothideomycetes</taxon>
        <taxon>Pleosporomycetidae</taxon>
        <taxon>Gloniales</taxon>
        <taxon>Gloniaceae</taxon>
        <taxon>Cenococcum</taxon>
    </lineage>
</organism>
<gene>
    <name evidence="1" type="ORF">K441DRAFT_647956</name>
</gene>
<name>A0ACC8EMZ5_9PEZI</name>
<accession>A0ACC8EMZ5</accession>
<keyword evidence="2" id="KW-1185">Reference proteome</keyword>